<evidence type="ECO:0000259" key="1">
    <source>
        <dbReference type="PROSITE" id="PS50835"/>
    </source>
</evidence>
<accession>A0A5E4DDG2</accession>
<evidence type="ECO:0000313" key="2">
    <source>
        <dbReference type="EMBL" id="VTJ92196.1"/>
    </source>
</evidence>
<keyword evidence="3" id="KW-1185">Reference proteome</keyword>
<organism evidence="2 3">
    <name type="scientific">Marmota monax</name>
    <name type="common">Woodchuck</name>
    <dbReference type="NCBI Taxonomy" id="9995"/>
    <lineage>
        <taxon>Eukaryota</taxon>
        <taxon>Metazoa</taxon>
        <taxon>Chordata</taxon>
        <taxon>Craniata</taxon>
        <taxon>Vertebrata</taxon>
        <taxon>Euteleostomi</taxon>
        <taxon>Mammalia</taxon>
        <taxon>Eutheria</taxon>
        <taxon>Euarchontoglires</taxon>
        <taxon>Glires</taxon>
        <taxon>Rodentia</taxon>
        <taxon>Sciuromorpha</taxon>
        <taxon>Sciuridae</taxon>
        <taxon>Xerinae</taxon>
        <taxon>Marmotini</taxon>
        <taxon>Marmota</taxon>
    </lineage>
</organism>
<comment type="caution">
    <text evidence="2">The sequence shown here is derived from an EMBL/GenBank/DDBJ whole genome shotgun (WGS) entry which is preliminary data.</text>
</comment>
<proteinExistence type="predicted"/>
<protein>
    <recommendedName>
        <fullName evidence="1">Ig-like domain-containing protein</fullName>
    </recommendedName>
</protein>
<sequence length="93" mass="10530">NCSATKSNYLRGTGPYPTSMDWRKKGNFVSPVKNQVCMAIPNLPPKKATFIDNIPGRKTQRNHKTTQAYSHLYFFLTISPGLFLCKAREVVTH</sequence>
<feature type="non-terminal residue" evidence="2">
    <location>
        <position position="1"/>
    </location>
</feature>
<dbReference type="Proteomes" id="UP000335636">
    <property type="component" value="Unassembled WGS sequence"/>
</dbReference>
<dbReference type="EMBL" id="CABDUW010014713">
    <property type="protein sequence ID" value="VTJ92196.1"/>
    <property type="molecule type" value="Genomic_DNA"/>
</dbReference>
<gene>
    <name evidence="2" type="ORF">MONAX_5E041741</name>
</gene>
<dbReference type="Gene3D" id="3.90.70.10">
    <property type="entry name" value="Cysteine proteinases"/>
    <property type="match status" value="1"/>
</dbReference>
<evidence type="ECO:0000313" key="3">
    <source>
        <dbReference type="Proteomes" id="UP000335636"/>
    </source>
</evidence>
<feature type="domain" description="Ig-like" evidence="1">
    <location>
        <begin position="1"/>
        <end position="93"/>
    </location>
</feature>
<feature type="non-terminal residue" evidence="2">
    <location>
        <position position="93"/>
    </location>
</feature>
<dbReference type="PROSITE" id="PS50835">
    <property type="entry name" value="IG_LIKE"/>
    <property type="match status" value="1"/>
</dbReference>
<name>A0A5E4DDG2_MARMO</name>
<reference evidence="2" key="1">
    <citation type="submission" date="2019-04" db="EMBL/GenBank/DDBJ databases">
        <authorList>
            <person name="Alioto T."/>
            <person name="Alioto T."/>
        </authorList>
    </citation>
    <scope>NUCLEOTIDE SEQUENCE [LARGE SCALE GENOMIC DNA]</scope>
</reference>
<dbReference type="InterPro" id="IPR007110">
    <property type="entry name" value="Ig-like_dom"/>
</dbReference>
<dbReference type="AlphaFoldDB" id="A0A5E4DDG2"/>